<dbReference type="InterPro" id="IPR009959">
    <property type="entry name" value="Cyclase_SnoaL-like"/>
</dbReference>
<gene>
    <name evidence="2" type="ORF">PCON_07967</name>
</gene>
<dbReference type="OMA" id="VSEHMYW"/>
<dbReference type="Pfam" id="PF12680">
    <property type="entry name" value="SnoaL_2"/>
    <property type="match status" value="1"/>
</dbReference>
<evidence type="ECO:0000313" key="2">
    <source>
        <dbReference type="EMBL" id="CCX08374.1"/>
    </source>
</evidence>
<accession>U4LCY8</accession>
<keyword evidence="3" id="KW-1185">Reference proteome</keyword>
<dbReference type="eggNOG" id="ENOG502RYJ9">
    <property type="taxonomic scope" value="Eukaryota"/>
</dbReference>
<dbReference type="GO" id="GO:0030638">
    <property type="term" value="P:polyketide metabolic process"/>
    <property type="evidence" value="ECO:0007669"/>
    <property type="project" value="InterPro"/>
</dbReference>
<sequence length="335" mass="37250">MSHHTKPTLIIAVDEATFDISPWDTEGYAVHLLTKANKDSIEYVTDELESSDRYAILAFGTAASHALSFATKPSRQLRSVAAYYPTSLPSSSFHPDVRVLLHLPQSTPFSLPTSSNVRVRLYDAPVGFAQTTLPTFSRLSHDISFSRTLSLLRATIGPYHIDLEAIWDEHLAHEFASKNPDATMDTMISSPYVNHVPTLTGGSGYDDLYRFYKDYFIPNNPPSMRVTLVSRTVGSDRIVDEMVISFRHSCEVPWMLPGVPPTEKEVEVALVSVVAFRGGKLAMENIYWDQASVLVQIGLLERGNLPIVGVESARKVLDKKNEPSNKLVPGWSKDQ</sequence>
<dbReference type="PANTHER" id="PTHR38436">
    <property type="entry name" value="POLYKETIDE CYCLASE SNOAL-LIKE DOMAIN"/>
    <property type="match status" value="1"/>
</dbReference>
<protein>
    <recommendedName>
        <fullName evidence="1">SnoaL-like domain-containing protein</fullName>
    </recommendedName>
</protein>
<dbReference type="InterPro" id="IPR037401">
    <property type="entry name" value="SnoaL-like"/>
</dbReference>
<reference evidence="2 3" key="1">
    <citation type="journal article" date="2013" name="PLoS Genet.">
        <title>The genome and development-dependent transcriptomes of Pyronema confluens: a window into fungal evolution.</title>
        <authorList>
            <person name="Traeger S."/>
            <person name="Altegoer F."/>
            <person name="Freitag M."/>
            <person name="Gabaldon T."/>
            <person name="Kempken F."/>
            <person name="Kumar A."/>
            <person name="Marcet-Houben M."/>
            <person name="Poggeler S."/>
            <person name="Stajich J.E."/>
            <person name="Nowrousian M."/>
        </authorList>
    </citation>
    <scope>NUCLEOTIDE SEQUENCE [LARGE SCALE GENOMIC DNA]</scope>
    <source>
        <strain evidence="3">CBS 100304</strain>
        <tissue evidence="2">Vegetative mycelium</tissue>
    </source>
</reference>
<dbReference type="AlphaFoldDB" id="U4LCY8"/>
<evidence type="ECO:0000313" key="3">
    <source>
        <dbReference type="Proteomes" id="UP000018144"/>
    </source>
</evidence>
<name>U4LCY8_PYROM</name>
<dbReference type="InterPro" id="IPR032710">
    <property type="entry name" value="NTF2-like_dom_sf"/>
</dbReference>
<proteinExistence type="predicted"/>
<dbReference type="EMBL" id="HF935410">
    <property type="protein sequence ID" value="CCX08374.1"/>
    <property type="molecule type" value="Genomic_DNA"/>
</dbReference>
<dbReference type="SUPFAM" id="SSF54427">
    <property type="entry name" value="NTF2-like"/>
    <property type="match status" value="1"/>
</dbReference>
<dbReference type="OrthoDB" id="5440at2759"/>
<evidence type="ECO:0000259" key="1">
    <source>
        <dbReference type="Pfam" id="PF12680"/>
    </source>
</evidence>
<feature type="domain" description="SnoaL-like" evidence="1">
    <location>
        <begin position="172"/>
        <end position="282"/>
    </location>
</feature>
<organism evidence="2 3">
    <name type="scientific">Pyronema omphalodes (strain CBS 100304)</name>
    <name type="common">Pyronema confluens</name>
    <dbReference type="NCBI Taxonomy" id="1076935"/>
    <lineage>
        <taxon>Eukaryota</taxon>
        <taxon>Fungi</taxon>
        <taxon>Dikarya</taxon>
        <taxon>Ascomycota</taxon>
        <taxon>Pezizomycotina</taxon>
        <taxon>Pezizomycetes</taxon>
        <taxon>Pezizales</taxon>
        <taxon>Pyronemataceae</taxon>
        <taxon>Pyronema</taxon>
    </lineage>
</organism>
<dbReference type="PANTHER" id="PTHR38436:SF3">
    <property type="entry name" value="CARBOXYMETHYLENEBUTENOLIDASE-RELATED"/>
    <property type="match status" value="1"/>
</dbReference>
<dbReference type="Proteomes" id="UP000018144">
    <property type="component" value="Unassembled WGS sequence"/>
</dbReference>
<dbReference type="Gene3D" id="3.10.450.50">
    <property type="match status" value="1"/>
</dbReference>
<dbReference type="STRING" id="1076935.U4LCY8"/>